<protein>
    <submittedName>
        <fullName evidence="3">AAA family ATPase</fullName>
    </submittedName>
</protein>
<evidence type="ECO:0000259" key="2">
    <source>
        <dbReference type="Pfam" id="PF20469"/>
    </source>
</evidence>
<sequence length="634" mass="71781">MILNRLININYKSARYTEIEIQNNTPTVLIGENDCGKTTSLQSIKFLLDPKFKINVPNSQSEKSDLCHTSLSDLEINSHLKELRLPSICEDSISRNSVLILGKFAIEGFEFDADSDCSSQLKYILEHNSELVIARLFNVKDGSDEFYYMVEQPEDKVLSDLFELNDSKLNNAMKIYNPDSINLENDNGKGKHSIYEKVRSIIKTVDTSVRFSLVPAKKIKEDLKVFPIYSYLSWEGSLDGITTAAKSILDNAISEEIEKAERTSKELSRTAQEKIDQRLNMLGIQKEVASIEEVSAKVGFELKSQLTDLFIKKATSVDPIHIENQGEGVKRQIWFALLKLQSDLGRLKETNKRYIWCFDEPETHLHPKAQREFISTLRDLALQNFQIIVSSHSTIFVDSSSLEDIRSFDMVNSNTNITTVRSVGDVHESLGVQNSDILFYNKFIVVEGDTEEGLIPILYEKIVGTAINKDDVKIINMGGCGNKQLADEILTEIFTGFSDRNDNYIFILDNDTGVESGNQVYKVGRQDLEDTIPTYVWLEIAYEIFGDSLVLDAAEIDELRDGIPTMEQNNCCSNSQKMAGKLKAYIYRKLTDSDNQHMISMWMDKGKEWGVTIGNKIKVDDIPLPIKQAIESVK</sequence>
<evidence type="ECO:0000313" key="3">
    <source>
        <dbReference type="EMBL" id="QIA63561.1"/>
    </source>
</evidence>
<dbReference type="Proteomes" id="UP000464262">
    <property type="component" value="Chromosome 1"/>
</dbReference>
<reference evidence="3 4" key="1">
    <citation type="submission" date="2020-01" db="EMBL/GenBank/DDBJ databases">
        <title>Whole genome and functional gene identification of agarase of Vibrio HN897.</title>
        <authorList>
            <person name="Liu Y."/>
            <person name="Zhao Z."/>
        </authorList>
    </citation>
    <scope>NUCLEOTIDE SEQUENCE [LARGE SCALE GENOMIC DNA]</scope>
    <source>
        <strain evidence="3 4">HN897</strain>
    </source>
</reference>
<dbReference type="SUPFAM" id="SSF52540">
    <property type="entry name" value="P-loop containing nucleoside triphosphate hydrolases"/>
    <property type="match status" value="1"/>
</dbReference>
<dbReference type="Gene3D" id="3.40.50.300">
    <property type="entry name" value="P-loop containing nucleotide triphosphate hydrolases"/>
    <property type="match status" value="1"/>
</dbReference>
<dbReference type="Pfam" id="PF13175">
    <property type="entry name" value="AAA_15"/>
    <property type="match status" value="1"/>
</dbReference>
<dbReference type="Pfam" id="PF20469">
    <property type="entry name" value="OLD-like_TOPRIM"/>
    <property type="match status" value="1"/>
</dbReference>
<keyword evidence="4" id="KW-1185">Reference proteome</keyword>
<organism evidence="3 4">
    <name type="scientific">Vibrio astriarenae</name>
    <dbReference type="NCBI Taxonomy" id="1481923"/>
    <lineage>
        <taxon>Bacteria</taxon>
        <taxon>Pseudomonadati</taxon>
        <taxon>Pseudomonadota</taxon>
        <taxon>Gammaproteobacteria</taxon>
        <taxon>Vibrionales</taxon>
        <taxon>Vibrionaceae</taxon>
        <taxon>Vibrio</taxon>
    </lineage>
</organism>
<feature type="domain" description="Endonuclease GajA/Old nuclease/RecF-like AAA" evidence="1">
    <location>
        <begin position="1"/>
        <end position="397"/>
    </location>
</feature>
<feature type="domain" description="OLD protein-like TOPRIM" evidence="2">
    <location>
        <begin position="438"/>
        <end position="492"/>
    </location>
</feature>
<dbReference type="RefSeq" id="WP_164648454.1">
    <property type="nucleotide sequence ID" value="NZ_CP047475.1"/>
</dbReference>
<name>A0A7Z2T3A2_9VIBR</name>
<dbReference type="PANTHER" id="PTHR43581:SF4">
    <property type="entry name" value="ATP_GTP PHOSPHATASE"/>
    <property type="match status" value="1"/>
</dbReference>
<dbReference type="PANTHER" id="PTHR43581">
    <property type="entry name" value="ATP/GTP PHOSPHATASE"/>
    <property type="match status" value="1"/>
</dbReference>
<dbReference type="InterPro" id="IPR041685">
    <property type="entry name" value="AAA_GajA/Old/RecF-like"/>
</dbReference>
<gene>
    <name evidence="3" type="ORF">GT360_08540</name>
</gene>
<dbReference type="AlphaFoldDB" id="A0A7Z2T3A2"/>
<proteinExistence type="predicted"/>
<accession>A0A7Z2T3A2</accession>
<dbReference type="InterPro" id="IPR027417">
    <property type="entry name" value="P-loop_NTPase"/>
</dbReference>
<evidence type="ECO:0000259" key="1">
    <source>
        <dbReference type="Pfam" id="PF13175"/>
    </source>
</evidence>
<dbReference type="InterPro" id="IPR051396">
    <property type="entry name" value="Bact_Antivir_Def_Nuclease"/>
</dbReference>
<evidence type="ECO:0000313" key="4">
    <source>
        <dbReference type="Proteomes" id="UP000464262"/>
    </source>
</evidence>
<dbReference type="KEGG" id="vas:GT360_08540"/>
<dbReference type="InterPro" id="IPR034139">
    <property type="entry name" value="TOPRIM_OLD"/>
</dbReference>
<dbReference type="EMBL" id="CP047475">
    <property type="protein sequence ID" value="QIA63561.1"/>
    <property type="molecule type" value="Genomic_DNA"/>
</dbReference>
<dbReference type="CDD" id="cd00267">
    <property type="entry name" value="ABC_ATPase"/>
    <property type="match status" value="1"/>
</dbReference>